<dbReference type="InterPro" id="IPR011249">
    <property type="entry name" value="Metalloenz_LuxS/M16"/>
</dbReference>
<dbReference type="GeneID" id="117641090"/>
<feature type="domain" description="Coenzyme PQQ synthesis protein F-like C-terminal lobe" evidence="12">
    <location>
        <begin position="891"/>
        <end position="990"/>
    </location>
</feature>
<proteinExistence type="inferred from homology"/>
<evidence type="ECO:0000256" key="6">
    <source>
        <dbReference type="ARBA" id="ARBA00023049"/>
    </source>
</evidence>
<dbReference type="InterPro" id="IPR050626">
    <property type="entry name" value="Peptidase_M16"/>
</dbReference>
<keyword evidence="3" id="KW-0479">Metal-binding</keyword>
<feature type="domain" description="Peptidase M16 middle/third" evidence="11">
    <location>
        <begin position="499"/>
        <end position="784"/>
    </location>
</feature>
<dbReference type="SUPFAM" id="SSF63411">
    <property type="entry name" value="LuxS/MPP-like metallohydrolase"/>
    <property type="match status" value="4"/>
</dbReference>
<dbReference type="PANTHER" id="PTHR43690:SF18">
    <property type="entry name" value="INSULIN-DEGRADING ENZYME-RELATED"/>
    <property type="match status" value="1"/>
</dbReference>
<evidence type="ECO:0000259" key="11">
    <source>
        <dbReference type="Pfam" id="PF16187"/>
    </source>
</evidence>
<keyword evidence="2" id="KW-0645">Protease</keyword>
<dbReference type="RefSeq" id="XP_034234125.1">
    <property type="nucleotide sequence ID" value="XM_034378234.1"/>
</dbReference>
<dbReference type="GO" id="GO:0005737">
    <property type="term" value="C:cytoplasm"/>
    <property type="evidence" value="ECO:0007669"/>
    <property type="project" value="UniProtKB-ARBA"/>
</dbReference>
<dbReference type="Pfam" id="PF16187">
    <property type="entry name" value="Peptidase_M16_M"/>
    <property type="match status" value="1"/>
</dbReference>
<evidence type="ECO:0000259" key="12">
    <source>
        <dbReference type="Pfam" id="PF22456"/>
    </source>
</evidence>
<dbReference type="PROSITE" id="PS00143">
    <property type="entry name" value="INSULINASE"/>
    <property type="match status" value="1"/>
</dbReference>
<name>A0A6P8YBH6_THRPL</name>
<dbReference type="Pfam" id="PF00675">
    <property type="entry name" value="Peptidase_M16"/>
    <property type="match status" value="1"/>
</dbReference>
<dbReference type="PANTHER" id="PTHR43690">
    <property type="entry name" value="NARDILYSIN"/>
    <property type="match status" value="1"/>
</dbReference>
<dbReference type="FunFam" id="3.30.830.10:FF:000005">
    <property type="entry name" value="nardilysin isoform X1"/>
    <property type="match status" value="1"/>
</dbReference>
<evidence type="ECO:0000259" key="9">
    <source>
        <dbReference type="Pfam" id="PF00675"/>
    </source>
</evidence>
<keyword evidence="4" id="KW-0378">Hydrolase</keyword>
<dbReference type="Pfam" id="PF22456">
    <property type="entry name" value="PqqF-like_C_4"/>
    <property type="match status" value="1"/>
</dbReference>
<feature type="compositionally biased region" description="Acidic residues" evidence="8">
    <location>
        <begin position="113"/>
        <end position="143"/>
    </location>
</feature>
<evidence type="ECO:0000256" key="1">
    <source>
        <dbReference type="ARBA" id="ARBA00007261"/>
    </source>
</evidence>
<feature type="domain" description="Peptidase M16 N-terminal" evidence="9">
    <location>
        <begin position="153"/>
        <end position="279"/>
    </location>
</feature>
<evidence type="ECO:0000256" key="8">
    <source>
        <dbReference type="SAM" id="MobiDB-lite"/>
    </source>
</evidence>
<organism evidence="14">
    <name type="scientific">Thrips palmi</name>
    <name type="common">Melon thrips</name>
    <dbReference type="NCBI Taxonomy" id="161013"/>
    <lineage>
        <taxon>Eukaryota</taxon>
        <taxon>Metazoa</taxon>
        <taxon>Ecdysozoa</taxon>
        <taxon>Arthropoda</taxon>
        <taxon>Hexapoda</taxon>
        <taxon>Insecta</taxon>
        <taxon>Pterygota</taxon>
        <taxon>Neoptera</taxon>
        <taxon>Paraneoptera</taxon>
        <taxon>Thysanoptera</taxon>
        <taxon>Terebrantia</taxon>
        <taxon>Thripoidea</taxon>
        <taxon>Thripidae</taxon>
        <taxon>Thrips</taxon>
    </lineage>
</organism>
<dbReference type="Proteomes" id="UP000515158">
    <property type="component" value="Unplaced"/>
</dbReference>
<evidence type="ECO:0000313" key="13">
    <source>
        <dbReference type="Proteomes" id="UP000515158"/>
    </source>
</evidence>
<dbReference type="Pfam" id="PF05193">
    <property type="entry name" value="Peptidase_M16_C"/>
    <property type="match status" value="1"/>
</dbReference>
<dbReference type="GO" id="GO:0046872">
    <property type="term" value="F:metal ion binding"/>
    <property type="evidence" value="ECO:0007669"/>
    <property type="project" value="UniProtKB-KW"/>
</dbReference>
<sequence length="1121" mass="128743">MDQMKKALGPVRKMAKRLSGDHLGESGVGPVIANAYSKLKNECIKVLGDSPKPLVVEKVGVKYLPNPHKSPNDKKEHRVILLPNGLTALLISDVNHLVSLDPADCSLEKVADEADSGDEEMSEDGEEEEESESDMDDTEEEEGAGAGKRSGAPEEKLAAVALTVGVGSFSDPPNIPGLAHFLEHMVFMGSEKFAGENDFDDFVKRHGGYDNASTECEATNFYFECQEKRLLRTMDMFAQFFIAPLMKREAMTREREAIESEFQMAVTSDTYRKQQLIAQMAFPHHPATTFTWGNLKTLRDNVSDDELYDAVHKFRNRHYSAHRMTVAVQARLPLDLLEDWVYACFSPIPTNYLPSDDFTLFPNPAFDQDRFCKIYTVNPVKDVCTMDLTWYMPALRHHYKVKPTEYLSWFLGHEGKGSLLSLLRQKVWALEITSGVTDSDFDHNSLYCLFTITLSLTEAGLRNIPHVIEAVFGYIKMLKEKGPQEWLYREMQSMEDARFRFEEEASAGDYVEWLSGTMQLYPPQDYITGEDLFLDYNPEIITECMNYFTLDNMNVMICTKKPLDGVEFDQTEPWFGSQYNMRKIPSEWLELWRNVVSDPSFSLPEPNQFITTDFSLLPISESALEQKAPEKILDNEYLELYYRQDTKFRLPTSYLYIELVSPLNTQSPYHTVLMDMFLITVKQQMGESLYPARLAQLSYTTIPNDRGLSIRCWGFNQKIPMLLNAIISAFCKFKENLNPVMFSAVKEEVRKSYYNSLLRPEKLGKDVRMSLLLQTFWTQCDRYNTVNDVTMEDVAAFADKFLSQLYVQCLVQGNISKEDALQVCSNIVNALKCEPLPPELFPQTRVMEIPHGEMCCRVKSFNKTDTNCVTTNYYQSGKATIRDVCIAEMVVMLLEEPLFNILRTKEQLGYDVSALTRDTFGILGFSITVVSQFDRFSVDHVDSRIEAFLQTFMKELKKLKSPDFDEVLQSLIKLKQCTDLHLKEEVDRNWEEMLNQEYIFDRKRREVEFLKDLKPAVVSKWFNSHVACGNKSNFRKLSVQVEGFSKSTKDDTDFDENNMSNDLEVQIEEEAECLSGMRQVPDKFELQFINSSSMHSKEYFITDINAYKKNLCVYPPHKVVA</sequence>
<dbReference type="Gene3D" id="3.30.830.10">
    <property type="entry name" value="Metalloenzyme, LuxS/M16 peptidase-like"/>
    <property type="match status" value="4"/>
</dbReference>
<keyword evidence="13" id="KW-1185">Reference proteome</keyword>
<dbReference type="FunCoup" id="A0A6P8YBH6">
    <property type="interactions" value="1110"/>
</dbReference>
<dbReference type="InterPro" id="IPR001431">
    <property type="entry name" value="Pept_M16_Zn_BS"/>
</dbReference>
<evidence type="ECO:0000259" key="10">
    <source>
        <dbReference type="Pfam" id="PF05193"/>
    </source>
</evidence>
<feature type="region of interest" description="Disordered" evidence="8">
    <location>
        <begin position="110"/>
        <end position="153"/>
    </location>
</feature>
<dbReference type="AlphaFoldDB" id="A0A6P8YBH6"/>
<evidence type="ECO:0000313" key="14">
    <source>
        <dbReference type="RefSeq" id="XP_034234125.1"/>
    </source>
</evidence>
<dbReference type="InParanoid" id="A0A6P8YBH6"/>
<gene>
    <name evidence="14" type="primary">LOC117641090</name>
</gene>
<dbReference type="GO" id="GO:0004222">
    <property type="term" value="F:metalloendopeptidase activity"/>
    <property type="evidence" value="ECO:0007669"/>
    <property type="project" value="InterPro"/>
</dbReference>
<evidence type="ECO:0000256" key="5">
    <source>
        <dbReference type="ARBA" id="ARBA00022833"/>
    </source>
</evidence>
<comment type="similarity">
    <text evidence="1 7">Belongs to the peptidase M16 family.</text>
</comment>
<dbReference type="InterPro" id="IPR054734">
    <property type="entry name" value="PqqF-like_C_4"/>
</dbReference>
<dbReference type="OrthoDB" id="952271at2759"/>
<dbReference type="KEGG" id="tpal:117641090"/>
<dbReference type="InterPro" id="IPR032632">
    <property type="entry name" value="Peptidase_M16_M"/>
</dbReference>
<dbReference type="InterPro" id="IPR011765">
    <property type="entry name" value="Pept_M16_N"/>
</dbReference>
<protein>
    <submittedName>
        <fullName evidence="14">Nardilysin-like</fullName>
    </submittedName>
</protein>
<reference evidence="14" key="1">
    <citation type="submission" date="2025-08" db="UniProtKB">
        <authorList>
            <consortium name="RefSeq"/>
        </authorList>
    </citation>
    <scope>IDENTIFICATION</scope>
    <source>
        <tissue evidence="14">Total insect</tissue>
    </source>
</reference>
<evidence type="ECO:0000256" key="3">
    <source>
        <dbReference type="ARBA" id="ARBA00022723"/>
    </source>
</evidence>
<evidence type="ECO:0000256" key="2">
    <source>
        <dbReference type="ARBA" id="ARBA00022670"/>
    </source>
</evidence>
<dbReference type="GO" id="GO:0006508">
    <property type="term" value="P:proteolysis"/>
    <property type="evidence" value="ECO:0007669"/>
    <property type="project" value="UniProtKB-KW"/>
</dbReference>
<evidence type="ECO:0000256" key="7">
    <source>
        <dbReference type="RuleBase" id="RU004447"/>
    </source>
</evidence>
<evidence type="ECO:0000256" key="4">
    <source>
        <dbReference type="ARBA" id="ARBA00022801"/>
    </source>
</evidence>
<feature type="domain" description="Peptidase M16 C-terminal" evidence="10">
    <location>
        <begin position="308"/>
        <end position="492"/>
    </location>
</feature>
<keyword evidence="6" id="KW-0482">Metalloprotease</keyword>
<keyword evidence="5" id="KW-0862">Zinc</keyword>
<accession>A0A6P8YBH6</accession>
<dbReference type="InterPro" id="IPR007863">
    <property type="entry name" value="Peptidase_M16_C"/>
</dbReference>